<gene>
    <name evidence="2" type="ORF">TPAB3V08_LOCUS6901</name>
</gene>
<reference evidence="2" key="1">
    <citation type="submission" date="2021-03" db="EMBL/GenBank/DDBJ databases">
        <authorList>
            <person name="Tran Van P."/>
        </authorList>
    </citation>
    <scope>NUCLEOTIDE SEQUENCE</scope>
</reference>
<organism evidence="2 3">
    <name type="scientific">Timema podura</name>
    <name type="common">Walking stick</name>
    <dbReference type="NCBI Taxonomy" id="61482"/>
    <lineage>
        <taxon>Eukaryota</taxon>
        <taxon>Metazoa</taxon>
        <taxon>Ecdysozoa</taxon>
        <taxon>Arthropoda</taxon>
        <taxon>Hexapoda</taxon>
        <taxon>Insecta</taxon>
        <taxon>Pterygota</taxon>
        <taxon>Neoptera</taxon>
        <taxon>Polyneoptera</taxon>
        <taxon>Phasmatodea</taxon>
        <taxon>Timematodea</taxon>
        <taxon>Timematoidea</taxon>
        <taxon>Timematidae</taxon>
        <taxon>Timema</taxon>
    </lineage>
</organism>
<proteinExistence type="predicted"/>
<accession>A0ABN7NZ22</accession>
<evidence type="ECO:0000256" key="1">
    <source>
        <dbReference type="SAM" id="MobiDB-lite"/>
    </source>
</evidence>
<evidence type="ECO:0000313" key="3">
    <source>
        <dbReference type="Proteomes" id="UP001153148"/>
    </source>
</evidence>
<feature type="compositionally biased region" description="Low complexity" evidence="1">
    <location>
        <begin position="125"/>
        <end position="148"/>
    </location>
</feature>
<name>A0ABN7NZ22_TIMPD</name>
<feature type="compositionally biased region" description="Acidic residues" evidence="1">
    <location>
        <begin position="99"/>
        <end position="124"/>
    </location>
</feature>
<dbReference type="Proteomes" id="UP001153148">
    <property type="component" value="Unassembled WGS sequence"/>
</dbReference>
<keyword evidence="3" id="KW-1185">Reference proteome</keyword>
<comment type="caution">
    <text evidence="2">The sequence shown here is derived from an EMBL/GenBank/DDBJ whole genome shotgun (WGS) entry which is preliminary data.</text>
</comment>
<sequence>MNIFLNLCEAGVLLRSTTARAGLQIKLICFGGDLVFLSATTLKMKGIKTILIFASMLILTIHTSEAKQFIINSDTDVYEPKSRDHVGNDQSELLVGEDVASDDPSDSSVPEDDDPTDESDDPSEDISTPNGSSEPPEGGSTPSDSSEPSGEDSTTDSGKPETTTPGATGELRLHELFTSKETVELRTHISRATDELRSGLLT</sequence>
<dbReference type="EMBL" id="CAJPIN010010990">
    <property type="protein sequence ID" value="CAG2059943.1"/>
    <property type="molecule type" value="Genomic_DNA"/>
</dbReference>
<evidence type="ECO:0000313" key="2">
    <source>
        <dbReference type="EMBL" id="CAG2059943.1"/>
    </source>
</evidence>
<protein>
    <submittedName>
        <fullName evidence="2">Uncharacterized protein</fullName>
    </submittedName>
</protein>
<feature type="region of interest" description="Disordered" evidence="1">
    <location>
        <begin position="97"/>
        <end position="174"/>
    </location>
</feature>